<keyword evidence="3" id="KW-1185">Reference proteome</keyword>
<protein>
    <submittedName>
        <fullName evidence="2">Uncharacterized protein</fullName>
    </submittedName>
</protein>
<proteinExistence type="predicted"/>
<reference evidence="3" key="1">
    <citation type="submission" date="2016-10" db="EMBL/GenBank/DDBJ databases">
        <authorList>
            <person name="Varghese N."/>
            <person name="Submissions S."/>
        </authorList>
    </citation>
    <scope>NUCLEOTIDE SEQUENCE [LARGE SCALE GENOMIC DNA]</scope>
    <source>
        <strain evidence="3">OR362-8,ATCC BAA-1266,JCM 13504</strain>
    </source>
</reference>
<sequence length="64" mass="7532">MRHLLQRYSLYHTLILSPAMIPFAFPIFLDERPRSRQYRQRANRLALGLFTLTALVGLAIKYLV</sequence>
<dbReference type="Proteomes" id="UP000199029">
    <property type="component" value="Unassembled WGS sequence"/>
</dbReference>
<name>A0A1I6BT20_HYMAR</name>
<evidence type="ECO:0000313" key="2">
    <source>
        <dbReference type="EMBL" id="SFQ84076.1"/>
    </source>
</evidence>
<keyword evidence="1" id="KW-1133">Transmembrane helix</keyword>
<keyword evidence="1" id="KW-0472">Membrane</keyword>
<gene>
    <name evidence="2" type="ORF">SAMN04515668_5073</name>
</gene>
<dbReference type="AlphaFoldDB" id="A0A1I6BT20"/>
<dbReference type="EMBL" id="FOXS01000014">
    <property type="protein sequence ID" value="SFQ84076.1"/>
    <property type="molecule type" value="Genomic_DNA"/>
</dbReference>
<evidence type="ECO:0000313" key="3">
    <source>
        <dbReference type="Proteomes" id="UP000199029"/>
    </source>
</evidence>
<accession>A0A1I6BT20</accession>
<feature type="transmembrane region" description="Helical" evidence="1">
    <location>
        <begin position="42"/>
        <end position="63"/>
    </location>
</feature>
<keyword evidence="1" id="KW-0812">Transmembrane</keyword>
<evidence type="ECO:0000256" key="1">
    <source>
        <dbReference type="SAM" id="Phobius"/>
    </source>
</evidence>
<dbReference type="STRING" id="1227077.SAMN04515668_5073"/>
<organism evidence="2 3">
    <name type="scientific">Hymenobacter arizonensis</name>
    <name type="common">Siccationidurans arizonensis</name>
    <dbReference type="NCBI Taxonomy" id="1227077"/>
    <lineage>
        <taxon>Bacteria</taxon>
        <taxon>Pseudomonadati</taxon>
        <taxon>Bacteroidota</taxon>
        <taxon>Cytophagia</taxon>
        <taxon>Cytophagales</taxon>
        <taxon>Hymenobacteraceae</taxon>
        <taxon>Hymenobacter</taxon>
    </lineage>
</organism>
<feature type="transmembrane region" description="Helical" evidence="1">
    <location>
        <begin position="12"/>
        <end position="30"/>
    </location>
</feature>